<dbReference type="Proteomes" id="UP000016636">
    <property type="component" value="Unassembled WGS sequence"/>
</dbReference>
<name>U2EC68_9BACT</name>
<dbReference type="AlphaFoldDB" id="U2EC68"/>
<evidence type="ECO:0000313" key="2">
    <source>
        <dbReference type="Proteomes" id="UP000016636"/>
    </source>
</evidence>
<evidence type="ECO:0000313" key="1">
    <source>
        <dbReference type="EMBL" id="ERJ21246.1"/>
    </source>
</evidence>
<reference evidence="1 2" key="1">
    <citation type="journal article" date="2013" name="BMC Genomics">
        <title>Comparative genomics of Campylobacter concisus isolates reveals genetic diversity and provides insights into disease association.</title>
        <authorList>
            <person name="Deshpande N.P."/>
            <person name="Kaakoush N.O."/>
            <person name="Wilkins M.R."/>
            <person name="Mitchell H.M."/>
        </authorList>
    </citation>
    <scope>NUCLEOTIDE SEQUENCE [LARGE SCALE GENOMIC DNA]</scope>
    <source>
        <strain evidence="1 2">UNSW3</strain>
    </source>
</reference>
<organism evidence="1 2">
    <name type="scientific">Campylobacter concisus UNSW3</name>
    <dbReference type="NCBI Taxonomy" id="1242966"/>
    <lineage>
        <taxon>Bacteria</taxon>
        <taxon>Pseudomonadati</taxon>
        <taxon>Campylobacterota</taxon>
        <taxon>Epsilonproteobacteria</taxon>
        <taxon>Campylobacterales</taxon>
        <taxon>Campylobacteraceae</taxon>
        <taxon>Campylobacter</taxon>
    </lineage>
</organism>
<sequence>MSFVSPRVATASRSEGNFHPNARLLLVVASAHQSKIAAKMLKFSKFR</sequence>
<accession>U2EC68</accession>
<gene>
    <name evidence="1" type="ORF">UNSW3_1396</name>
</gene>
<protein>
    <submittedName>
        <fullName evidence="1">Uncharacterized protein</fullName>
    </submittedName>
</protein>
<proteinExistence type="predicted"/>
<dbReference type="EMBL" id="ANNE01000024">
    <property type="protein sequence ID" value="ERJ21246.1"/>
    <property type="molecule type" value="Genomic_DNA"/>
</dbReference>
<dbReference type="PATRIC" id="fig|1242966.3.peg.1804"/>
<comment type="caution">
    <text evidence="1">The sequence shown here is derived from an EMBL/GenBank/DDBJ whole genome shotgun (WGS) entry which is preliminary data.</text>
</comment>